<protein>
    <recommendedName>
        <fullName evidence="3">DUF6816 domain-containing protein</fullName>
    </recommendedName>
</protein>
<evidence type="ECO:0000259" key="3">
    <source>
        <dbReference type="Pfam" id="PF20670"/>
    </source>
</evidence>
<dbReference type="Pfam" id="PF20670">
    <property type="entry name" value="DUF6816"/>
    <property type="match status" value="1"/>
</dbReference>
<dbReference type="EMBL" id="BLLK01000045">
    <property type="protein sequence ID" value="GFH51320.1"/>
    <property type="molecule type" value="Genomic_DNA"/>
</dbReference>
<organism evidence="4 5">
    <name type="scientific">Chaetoceros tenuissimus</name>
    <dbReference type="NCBI Taxonomy" id="426638"/>
    <lineage>
        <taxon>Eukaryota</taxon>
        <taxon>Sar</taxon>
        <taxon>Stramenopiles</taxon>
        <taxon>Ochrophyta</taxon>
        <taxon>Bacillariophyta</taxon>
        <taxon>Coscinodiscophyceae</taxon>
        <taxon>Chaetocerotophycidae</taxon>
        <taxon>Chaetocerotales</taxon>
        <taxon>Chaetocerotaceae</taxon>
        <taxon>Chaetoceros</taxon>
    </lineage>
</organism>
<reference evidence="4 5" key="1">
    <citation type="journal article" date="2021" name="Sci. Rep.">
        <title>The genome of the diatom Chaetoceros tenuissimus carries an ancient integrated fragment of an extant virus.</title>
        <authorList>
            <person name="Hongo Y."/>
            <person name="Kimura K."/>
            <person name="Takaki Y."/>
            <person name="Yoshida Y."/>
            <person name="Baba S."/>
            <person name="Kobayashi G."/>
            <person name="Nagasaki K."/>
            <person name="Hano T."/>
            <person name="Tomaru Y."/>
        </authorList>
    </citation>
    <scope>NUCLEOTIDE SEQUENCE [LARGE SCALE GENOMIC DNA]</scope>
    <source>
        <strain evidence="4 5">NIES-3715</strain>
    </source>
</reference>
<feature type="chain" id="PRO_5042162175" description="DUF6816 domain-containing protein" evidence="2">
    <location>
        <begin position="23"/>
        <end position="332"/>
    </location>
</feature>
<evidence type="ECO:0000256" key="2">
    <source>
        <dbReference type="SAM" id="SignalP"/>
    </source>
</evidence>
<feature type="compositionally biased region" description="Polar residues" evidence="1">
    <location>
        <begin position="312"/>
        <end position="323"/>
    </location>
</feature>
<dbReference type="Proteomes" id="UP001054902">
    <property type="component" value="Unassembled WGS sequence"/>
</dbReference>
<feature type="region of interest" description="Disordered" evidence="1">
    <location>
        <begin position="302"/>
        <end position="332"/>
    </location>
</feature>
<feature type="domain" description="DUF6816" evidence="3">
    <location>
        <begin position="110"/>
        <end position="331"/>
    </location>
</feature>
<keyword evidence="2" id="KW-0732">Signal</keyword>
<evidence type="ECO:0000256" key="1">
    <source>
        <dbReference type="SAM" id="MobiDB-lite"/>
    </source>
</evidence>
<evidence type="ECO:0000313" key="5">
    <source>
        <dbReference type="Proteomes" id="UP001054902"/>
    </source>
</evidence>
<name>A0AAD3H5N5_9STRA</name>
<sequence length="332" mass="36223">MNKSNFLIRFICLFWWFSAANGFSSQNSSKARNNVSVTQVNSSDKECNRRSIINQLFVASSDKECNRRSIINQLFVASSVASTLLSSPTPSNAAQTAGEAVRRGAANIPGYGSPDVYYPSSFLGKWKATRTIAASDDPMILNMLFKQGGELIPINISYDVRFITVDGDEGLDKSKTIDKVIADRQFNELSYYNALKAKMEEMDLPSPPSIQNISWSPFNPNVCTSTYNDGSTNEIKVTKRAAELDANAGLVSSSEYRRVTTTKGAMGIPSISASRVLTKWKTEGSGPSQVVDAIEIVYSDGPMGGDPMMMGTSSAAKPQLSSKSRLRLERPQ</sequence>
<dbReference type="AlphaFoldDB" id="A0AAD3H5N5"/>
<gene>
    <name evidence="4" type="ORF">CTEN210_07796</name>
</gene>
<feature type="signal peptide" evidence="2">
    <location>
        <begin position="1"/>
        <end position="22"/>
    </location>
</feature>
<proteinExistence type="predicted"/>
<keyword evidence="5" id="KW-1185">Reference proteome</keyword>
<dbReference type="InterPro" id="IPR049213">
    <property type="entry name" value="DUF6816"/>
</dbReference>
<accession>A0AAD3H5N5</accession>
<evidence type="ECO:0000313" key="4">
    <source>
        <dbReference type="EMBL" id="GFH51320.1"/>
    </source>
</evidence>
<comment type="caution">
    <text evidence="4">The sequence shown here is derived from an EMBL/GenBank/DDBJ whole genome shotgun (WGS) entry which is preliminary data.</text>
</comment>